<comment type="caution">
    <text evidence="3">The sequence shown here is derived from an EMBL/GenBank/DDBJ whole genome shotgun (WGS) entry which is preliminary data.</text>
</comment>
<evidence type="ECO:0000313" key="3">
    <source>
        <dbReference type="EMBL" id="EML1472522.1"/>
    </source>
</evidence>
<dbReference type="AlphaFoldDB" id="A0AAI9DJA4"/>
<organism evidence="3">
    <name type="scientific">Pluralibacter gergoviae</name>
    <name type="common">Enterobacter gergoviae</name>
    <dbReference type="NCBI Taxonomy" id="61647"/>
    <lineage>
        <taxon>Bacteria</taxon>
        <taxon>Pseudomonadati</taxon>
        <taxon>Pseudomonadota</taxon>
        <taxon>Gammaproteobacteria</taxon>
        <taxon>Enterobacterales</taxon>
        <taxon>Enterobacteriaceae</taxon>
        <taxon>Pluralibacter</taxon>
    </lineage>
</organism>
<feature type="coiled-coil region" evidence="1">
    <location>
        <begin position="5"/>
        <end position="56"/>
    </location>
</feature>
<dbReference type="EMBL" id="ABLOKC030000018">
    <property type="protein sequence ID" value="EML1472522.1"/>
    <property type="molecule type" value="Genomic_DNA"/>
</dbReference>
<accession>A0AAI9DJA4</accession>
<protein>
    <submittedName>
        <fullName evidence="3">Uncharacterized protein</fullName>
    </submittedName>
</protein>
<dbReference type="RefSeq" id="WP_155521285.1">
    <property type="nucleotide sequence ID" value="NZ_LDZN01000019.1"/>
</dbReference>
<sequence>MTRTIEALKLIVDELEEHSDRLNSIEERERISAKIADHQAREIEQLKVRVRDMEIREKSRTGTPKKNLAKEYNLSPGRISQITKTH</sequence>
<name>A0AAI9DJA4_PLUGE</name>
<feature type="region of interest" description="Disordered" evidence="2">
    <location>
        <begin position="56"/>
        <end position="86"/>
    </location>
</feature>
<proteinExistence type="predicted"/>
<keyword evidence="1" id="KW-0175">Coiled coil</keyword>
<evidence type="ECO:0000256" key="1">
    <source>
        <dbReference type="SAM" id="Coils"/>
    </source>
</evidence>
<gene>
    <name evidence="3" type="ORF">QEG54_003274</name>
</gene>
<reference evidence="3" key="1">
    <citation type="submission" date="2024-02" db="EMBL/GenBank/DDBJ databases">
        <authorList>
            <consortium name="Clinical and Environmental Microbiology Branch: Whole genome sequencing antimicrobial resistance pathogens in the healthcare setting"/>
        </authorList>
    </citation>
    <scope>NUCLEOTIDE SEQUENCE</scope>
    <source>
        <strain evidence="3">2021DK-00143</strain>
    </source>
</reference>
<evidence type="ECO:0000256" key="2">
    <source>
        <dbReference type="SAM" id="MobiDB-lite"/>
    </source>
</evidence>